<proteinExistence type="predicted"/>
<evidence type="ECO:0000313" key="2">
    <source>
        <dbReference type="EMBL" id="CAB5024937.1"/>
    </source>
</evidence>
<name>A0A6J7K056_9ZZZZ</name>
<protein>
    <submittedName>
        <fullName evidence="1">Unannotated protein</fullName>
    </submittedName>
</protein>
<dbReference type="EMBL" id="CAFBND010000061">
    <property type="protein sequence ID" value="CAB4947804.1"/>
    <property type="molecule type" value="Genomic_DNA"/>
</dbReference>
<dbReference type="EMBL" id="CAFBPU010000007">
    <property type="protein sequence ID" value="CAB5024937.1"/>
    <property type="molecule type" value="Genomic_DNA"/>
</dbReference>
<reference evidence="1" key="1">
    <citation type="submission" date="2020-05" db="EMBL/GenBank/DDBJ databases">
        <authorList>
            <person name="Chiriac C."/>
            <person name="Salcher M."/>
            <person name="Ghai R."/>
            <person name="Kavagutti S V."/>
        </authorList>
    </citation>
    <scope>NUCLEOTIDE SEQUENCE</scope>
</reference>
<sequence length="246" mass="26273">MMRALASSRARVRRLRRSDDGVTMPELLVSIMVLALLMSCVVMMVTAGQRISLGTKERLDQTNDATISIERISRNLRTAVLQSQLTSSCTLSSCTDSAFLKGTRTSVQFYADVDNPKNTIGPSRVTYDVTNGVLTETVQKPDSPTPDASGYHYCTSGVGCVIRTTILARNVLTTSAFFSYYTAADPVSAITLASGVDLTSSQLKSVDSIDVFVQIQVPGGANVAGSSMIQRVALPNADSVVRTTGT</sequence>
<gene>
    <name evidence="1" type="ORF">UFOPK3752_01467</name>
    <name evidence="2" type="ORF">UFOPK4150_00472</name>
</gene>
<dbReference type="AlphaFoldDB" id="A0A6J7K056"/>
<organism evidence="1">
    <name type="scientific">freshwater metagenome</name>
    <dbReference type="NCBI Taxonomy" id="449393"/>
    <lineage>
        <taxon>unclassified sequences</taxon>
        <taxon>metagenomes</taxon>
        <taxon>ecological metagenomes</taxon>
    </lineage>
</organism>
<evidence type="ECO:0000313" key="1">
    <source>
        <dbReference type="EMBL" id="CAB4947804.1"/>
    </source>
</evidence>
<accession>A0A6J7K056</accession>